<feature type="compositionally biased region" description="Polar residues" evidence="1">
    <location>
        <begin position="52"/>
        <end position="63"/>
    </location>
</feature>
<comment type="caution">
    <text evidence="2">The sequence shown here is derived from an EMBL/GenBank/DDBJ whole genome shotgun (WGS) entry which is preliminary data.</text>
</comment>
<dbReference type="AlphaFoldDB" id="A0A1M2W4J9"/>
<dbReference type="Proteomes" id="UP000184267">
    <property type="component" value="Unassembled WGS sequence"/>
</dbReference>
<dbReference type="EMBL" id="MNAD01000235">
    <property type="protein sequence ID" value="OJT14794.1"/>
    <property type="molecule type" value="Genomic_DNA"/>
</dbReference>
<gene>
    <name evidence="2" type="ORF">TRAPUB_8648</name>
</gene>
<evidence type="ECO:0000256" key="1">
    <source>
        <dbReference type="SAM" id="MobiDB-lite"/>
    </source>
</evidence>
<sequence length="63" mass="7293">MSKADLEGCEMAYTIEQLACSQHDKTQHYREGEGEKLKGRHDDESWLKRSRLASNPERSVQVE</sequence>
<feature type="region of interest" description="Disordered" evidence="1">
    <location>
        <begin position="23"/>
        <end position="63"/>
    </location>
</feature>
<evidence type="ECO:0000313" key="2">
    <source>
        <dbReference type="EMBL" id="OJT14794.1"/>
    </source>
</evidence>
<proteinExistence type="predicted"/>
<name>A0A1M2W4J9_TRAPU</name>
<feature type="compositionally biased region" description="Basic and acidic residues" evidence="1">
    <location>
        <begin position="23"/>
        <end position="47"/>
    </location>
</feature>
<evidence type="ECO:0000313" key="3">
    <source>
        <dbReference type="Proteomes" id="UP000184267"/>
    </source>
</evidence>
<keyword evidence="3" id="KW-1185">Reference proteome</keyword>
<protein>
    <submittedName>
        <fullName evidence="2">Uncharacterized protein</fullName>
    </submittedName>
</protein>
<reference evidence="2 3" key="1">
    <citation type="submission" date="2016-10" db="EMBL/GenBank/DDBJ databases">
        <title>Genome sequence of the basidiomycete white-rot fungus Trametes pubescens.</title>
        <authorList>
            <person name="Makela M.R."/>
            <person name="Granchi Z."/>
            <person name="Peng M."/>
            <person name="De Vries R.P."/>
            <person name="Grigoriev I."/>
            <person name="Riley R."/>
            <person name="Hilden K."/>
        </authorList>
    </citation>
    <scope>NUCLEOTIDE SEQUENCE [LARGE SCALE GENOMIC DNA]</scope>
    <source>
        <strain evidence="2 3">FBCC735</strain>
    </source>
</reference>
<accession>A0A1M2W4J9</accession>
<organism evidence="2 3">
    <name type="scientific">Trametes pubescens</name>
    <name type="common">White-rot fungus</name>
    <dbReference type="NCBI Taxonomy" id="154538"/>
    <lineage>
        <taxon>Eukaryota</taxon>
        <taxon>Fungi</taxon>
        <taxon>Dikarya</taxon>
        <taxon>Basidiomycota</taxon>
        <taxon>Agaricomycotina</taxon>
        <taxon>Agaricomycetes</taxon>
        <taxon>Polyporales</taxon>
        <taxon>Polyporaceae</taxon>
        <taxon>Trametes</taxon>
    </lineage>
</organism>